<gene>
    <name evidence="2" type="ORF">NBR_LOCUS11409</name>
</gene>
<proteinExistence type="predicted"/>
<sequence length="92" mass="10419">MMNFGSPQLMSYKRHKQTPTQMGIGERLVAPPSSSWVAKLALSVANEEKPKEARETCWVGYDAPRQRLSPGYDVRLASRHRFLSENVEREGA</sequence>
<protein>
    <submittedName>
        <fullName evidence="2 4">Uncharacterized protein</fullName>
    </submittedName>
</protein>
<evidence type="ECO:0000313" key="2">
    <source>
        <dbReference type="EMBL" id="VDL74998.1"/>
    </source>
</evidence>
<name>A0A0N4Y5V4_NIPBR</name>
<dbReference type="AlphaFoldDB" id="A0A0N4Y5V4"/>
<keyword evidence="3" id="KW-1185">Reference proteome</keyword>
<reference evidence="2 3" key="2">
    <citation type="submission" date="2018-11" db="EMBL/GenBank/DDBJ databases">
        <authorList>
            <consortium name="Pathogen Informatics"/>
        </authorList>
    </citation>
    <scope>NUCLEOTIDE SEQUENCE [LARGE SCALE GENOMIC DNA]</scope>
</reference>
<evidence type="ECO:0000313" key="3">
    <source>
        <dbReference type="Proteomes" id="UP000271162"/>
    </source>
</evidence>
<evidence type="ECO:0000313" key="4">
    <source>
        <dbReference type="WBParaSite" id="NBR_0001140801-mRNA-1"/>
    </source>
</evidence>
<dbReference type="Proteomes" id="UP000271162">
    <property type="component" value="Unassembled WGS sequence"/>
</dbReference>
<organism evidence="4">
    <name type="scientific">Nippostrongylus brasiliensis</name>
    <name type="common">Rat hookworm</name>
    <dbReference type="NCBI Taxonomy" id="27835"/>
    <lineage>
        <taxon>Eukaryota</taxon>
        <taxon>Metazoa</taxon>
        <taxon>Ecdysozoa</taxon>
        <taxon>Nematoda</taxon>
        <taxon>Chromadorea</taxon>
        <taxon>Rhabditida</taxon>
        <taxon>Rhabditina</taxon>
        <taxon>Rhabditomorpha</taxon>
        <taxon>Strongyloidea</taxon>
        <taxon>Heligmosomidae</taxon>
        <taxon>Nippostrongylus</taxon>
    </lineage>
</organism>
<dbReference type="WBParaSite" id="NBR_0001140801-mRNA-1">
    <property type="protein sequence ID" value="NBR_0001140801-mRNA-1"/>
    <property type="gene ID" value="NBR_0001140801"/>
</dbReference>
<reference evidence="4" key="1">
    <citation type="submission" date="2017-02" db="UniProtKB">
        <authorList>
            <consortium name="WormBaseParasite"/>
        </authorList>
    </citation>
    <scope>IDENTIFICATION</scope>
</reference>
<dbReference type="EMBL" id="UYSL01020519">
    <property type="protein sequence ID" value="VDL74998.1"/>
    <property type="molecule type" value="Genomic_DNA"/>
</dbReference>
<feature type="region of interest" description="Disordered" evidence="1">
    <location>
        <begin position="1"/>
        <end position="20"/>
    </location>
</feature>
<evidence type="ECO:0000256" key="1">
    <source>
        <dbReference type="SAM" id="MobiDB-lite"/>
    </source>
</evidence>
<accession>A0A0N4Y5V4</accession>